<sequence>MVAYRWSAEKEAALRADRGLEFDALVLAIETGGLLDDIENPSRNFPHQRAYVVAWDGYAVIVPYVRDGDTVFLKTAYRNRKATRRYIGDQS</sequence>
<dbReference type="AlphaFoldDB" id="A0A7X6GVE9"/>
<reference evidence="1 2" key="1">
    <citation type="submission" date="2020-04" db="EMBL/GenBank/DDBJ databases">
        <authorList>
            <person name="Yoon J."/>
        </authorList>
    </citation>
    <scope>NUCLEOTIDE SEQUENCE [LARGE SCALE GENOMIC DNA]</scope>
    <source>
        <strain evidence="1 2">KMU-115</strain>
    </source>
</reference>
<keyword evidence="2" id="KW-1185">Reference proteome</keyword>
<evidence type="ECO:0000313" key="2">
    <source>
        <dbReference type="Proteomes" id="UP000526408"/>
    </source>
</evidence>
<name>A0A7X6GVE9_9RHOB</name>
<dbReference type="EMBL" id="JAAZQQ010000001">
    <property type="protein sequence ID" value="NKX43089.1"/>
    <property type="molecule type" value="Genomic_DNA"/>
</dbReference>
<gene>
    <name evidence="1" type="ORF">HCU73_00670</name>
</gene>
<dbReference type="RefSeq" id="WP_168621482.1">
    <property type="nucleotide sequence ID" value="NZ_JAAZQQ010000001.1"/>
</dbReference>
<evidence type="ECO:0000313" key="1">
    <source>
        <dbReference type="EMBL" id="NKX43089.1"/>
    </source>
</evidence>
<organism evidence="1 2">
    <name type="scientific">Roseicyclus persicicus</name>
    <dbReference type="NCBI Taxonomy" id="2650661"/>
    <lineage>
        <taxon>Bacteria</taxon>
        <taxon>Pseudomonadati</taxon>
        <taxon>Pseudomonadota</taxon>
        <taxon>Alphaproteobacteria</taxon>
        <taxon>Rhodobacterales</taxon>
        <taxon>Roseobacteraceae</taxon>
        <taxon>Roseicyclus</taxon>
    </lineage>
</organism>
<protein>
    <submittedName>
        <fullName evidence="1">Toxin</fullName>
    </submittedName>
</protein>
<proteinExistence type="predicted"/>
<comment type="caution">
    <text evidence="1">The sequence shown here is derived from an EMBL/GenBank/DDBJ whole genome shotgun (WGS) entry which is preliminary data.</text>
</comment>
<dbReference type="Proteomes" id="UP000526408">
    <property type="component" value="Unassembled WGS sequence"/>
</dbReference>
<accession>A0A7X6GVE9</accession>